<name>A0ABT8RS26_9FLAO</name>
<feature type="chain" id="PRO_5045527229" evidence="1">
    <location>
        <begin position="19"/>
        <end position="224"/>
    </location>
</feature>
<dbReference type="EMBL" id="JAUKUC010000001">
    <property type="protein sequence ID" value="MDO1513433.1"/>
    <property type="molecule type" value="Genomic_DNA"/>
</dbReference>
<protein>
    <submittedName>
        <fullName evidence="3">Porin family protein</fullName>
    </submittedName>
</protein>
<feature type="signal peptide" evidence="1">
    <location>
        <begin position="1"/>
        <end position="18"/>
    </location>
</feature>
<gene>
    <name evidence="3" type="ORF">Q2T41_12280</name>
</gene>
<reference evidence="3" key="1">
    <citation type="journal article" date="2014" name="Int. J. Syst. Evol. Microbiol.">
        <title>Complete genome of a new Firmicutes species belonging to the dominant human colonic microbiota ('Ruminococcus bicirculans') reveals two chromosomes and a selective capacity to utilize plant glucans.</title>
        <authorList>
            <consortium name="NISC Comparative Sequencing Program"/>
            <person name="Wegmann U."/>
            <person name="Louis P."/>
            <person name="Goesmann A."/>
            <person name="Henrissat B."/>
            <person name="Duncan S.H."/>
            <person name="Flint H.J."/>
        </authorList>
    </citation>
    <scope>NUCLEOTIDE SEQUENCE</scope>
    <source>
        <strain evidence="3">CECT 8869</strain>
    </source>
</reference>
<feature type="domain" description="Outer membrane protein beta-barrel" evidence="2">
    <location>
        <begin position="24"/>
        <end position="200"/>
    </location>
</feature>
<dbReference type="Proteomes" id="UP001168579">
    <property type="component" value="Unassembled WGS sequence"/>
</dbReference>
<organism evidence="3 4">
    <name type="scientific">Maribacter confluentis</name>
    <dbReference type="NCBI Taxonomy" id="1656093"/>
    <lineage>
        <taxon>Bacteria</taxon>
        <taxon>Pseudomonadati</taxon>
        <taxon>Bacteroidota</taxon>
        <taxon>Flavobacteriia</taxon>
        <taxon>Flavobacteriales</taxon>
        <taxon>Flavobacteriaceae</taxon>
        <taxon>Maribacter</taxon>
    </lineage>
</organism>
<evidence type="ECO:0000313" key="3">
    <source>
        <dbReference type="EMBL" id="MDO1513433.1"/>
    </source>
</evidence>
<dbReference type="Pfam" id="PF13568">
    <property type="entry name" value="OMP_b-brl_2"/>
    <property type="match status" value="1"/>
</dbReference>
<evidence type="ECO:0000259" key="2">
    <source>
        <dbReference type="Pfam" id="PF13568"/>
    </source>
</evidence>
<keyword evidence="4" id="KW-1185">Reference proteome</keyword>
<sequence>MRYIVLLAILLTTGIVKAQLTEDNANKTRYFEDQFYLGLSYNFLVNHPEGSNQRNLSYGLQGGIIKDIPLNGSGTKAIGVGVGLALNSYYSNLVAEEIQDEIVYRLDDDITRSKLETHLVEFPLEFRWRNSTADDYKFWRIYTGIKAAYLIGARSKFVDDDIKEGFYNTDLERFQYGLTLSFGYNTFNFHAYYALSDLFNGTATVNGEVLKYTPLRVGLIFYIL</sequence>
<accession>A0ABT8RS26</accession>
<keyword evidence="1" id="KW-0732">Signal</keyword>
<dbReference type="RefSeq" id="WP_304436334.1">
    <property type="nucleotide sequence ID" value="NZ_JAUKUC010000001.1"/>
</dbReference>
<proteinExistence type="predicted"/>
<comment type="caution">
    <text evidence="3">The sequence shown here is derived from an EMBL/GenBank/DDBJ whole genome shotgun (WGS) entry which is preliminary data.</text>
</comment>
<reference evidence="3" key="2">
    <citation type="submission" date="2023-06" db="EMBL/GenBank/DDBJ databases">
        <authorList>
            <person name="Lucena T."/>
            <person name="Sun Q."/>
        </authorList>
    </citation>
    <scope>NUCLEOTIDE SEQUENCE</scope>
    <source>
        <strain evidence="3">CECT 8869</strain>
    </source>
</reference>
<evidence type="ECO:0000256" key="1">
    <source>
        <dbReference type="SAM" id="SignalP"/>
    </source>
</evidence>
<dbReference type="InterPro" id="IPR025665">
    <property type="entry name" value="Beta-barrel_OMP_2"/>
</dbReference>
<evidence type="ECO:0000313" key="4">
    <source>
        <dbReference type="Proteomes" id="UP001168579"/>
    </source>
</evidence>